<feature type="transmembrane region" description="Helical" evidence="5">
    <location>
        <begin position="193"/>
        <end position="214"/>
    </location>
</feature>
<feature type="domain" description="Methyl-accepting transducer" evidence="6">
    <location>
        <begin position="272"/>
        <end position="501"/>
    </location>
</feature>
<keyword evidence="5" id="KW-1133">Transmembrane helix</keyword>
<dbReference type="PROSITE" id="PS50885">
    <property type="entry name" value="HAMP"/>
    <property type="match status" value="1"/>
</dbReference>
<keyword evidence="5" id="KW-0472">Membrane</keyword>
<evidence type="ECO:0000259" key="7">
    <source>
        <dbReference type="PROSITE" id="PS50885"/>
    </source>
</evidence>
<dbReference type="Pfam" id="PF12729">
    <property type="entry name" value="4HB_MCP_1"/>
    <property type="match status" value="1"/>
</dbReference>
<dbReference type="SMART" id="SM00283">
    <property type="entry name" value="MA"/>
    <property type="match status" value="1"/>
</dbReference>
<dbReference type="CDD" id="cd11386">
    <property type="entry name" value="MCP_signal"/>
    <property type="match status" value="1"/>
</dbReference>
<reference evidence="8 9" key="1">
    <citation type="submission" date="2020-01" db="EMBL/GenBank/DDBJ databases">
        <title>Novel species isolated from a subtropical stream in China.</title>
        <authorList>
            <person name="Lu H."/>
        </authorList>
    </citation>
    <scope>NUCLEOTIDE SEQUENCE [LARGE SCALE GENOMIC DNA]</scope>
    <source>
        <strain evidence="8 9">FT82W</strain>
    </source>
</reference>
<dbReference type="SMART" id="SM00304">
    <property type="entry name" value="HAMP"/>
    <property type="match status" value="1"/>
</dbReference>
<dbReference type="PANTHER" id="PTHR43531:SF14">
    <property type="entry name" value="METHYL-ACCEPTING CHEMOTAXIS PROTEIN I-RELATED"/>
    <property type="match status" value="1"/>
</dbReference>
<keyword evidence="4" id="KW-0807">Transducer</keyword>
<evidence type="ECO:0000313" key="9">
    <source>
        <dbReference type="Proteomes" id="UP000470302"/>
    </source>
</evidence>
<comment type="caution">
    <text evidence="8">The sequence shown here is derived from an EMBL/GenBank/DDBJ whole genome shotgun (WGS) entry which is preliminary data.</text>
</comment>
<keyword evidence="5" id="KW-0812">Transmembrane</keyword>
<dbReference type="CDD" id="cd06225">
    <property type="entry name" value="HAMP"/>
    <property type="match status" value="1"/>
</dbReference>
<accession>A0A845G8T1</accession>
<dbReference type="GO" id="GO:0004888">
    <property type="term" value="F:transmembrane signaling receptor activity"/>
    <property type="evidence" value="ECO:0007669"/>
    <property type="project" value="InterPro"/>
</dbReference>
<dbReference type="PANTHER" id="PTHR43531">
    <property type="entry name" value="PROTEIN ICFG"/>
    <property type="match status" value="1"/>
</dbReference>
<evidence type="ECO:0000256" key="1">
    <source>
        <dbReference type="ARBA" id="ARBA00004370"/>
    </source>
</evidence>
<protein>
    <submittedName>
        <fullName evidence="8">HAMP domain-containing protein</fullName>
    </submittedName>
</protein>
<keyword evidence="2" id="KW-0488">Methylation</keyword>
<dbReference type="PRINTS" id="PR00260">
    <property type="entry name" value="CHEMTRNSDUCR"/>
</dbReference>
<dbReference type="Gene3D" id="1.10.287.950">
    <property type="entry name" value="Methyl-accepting chemotaxis protein"/>
    <property type="match status" value="1"/>
</dbReference>
<proteinExistence type="inferred from homology"/>
<dbReference type="Pfam" id="PF00015">
    <property type="entry name" value="MCPsignal"/>
    <property type="match status" value="1"/>
</dbReference>
<feature type="domain" description="HAMP" evidence="7">
    <location>
        <begin position="215"/>
        <end position="267"/>
    </location>
</feature>
<dbReference type="PROSITE" id="PS50111">
    <property type="entry name" value="CHEMOTAXIS_TRANSDUC_2"/>
    <property type="match status" value="1"/>
</dbReference>
<sequence length="538" mass="56891">MKWFYDLNIATKLVASFLVVLGLMLANGVISIVNMGTVNGSTLDLYRNWLPSVRAVMTVKSDLLQVRRWELSSFLYSDGPDRTRITTNLTAALSALSKDAAVYAAQVSEPEEKRVYAEMTKSMAGYLSSHEKIMALLAAGPDKAADAKALLAGDSARQLGELSTQIDQLVKINLDGADQSGATAASIFASSRLWTVALLVAAILLGLVLAVWVARIIARPLRNALDVAQQVAKGDLTSSIEVESADETGQLMQALRDMNDNLLRIVGQVRHSTDEIATACGEIATGNLDLSARTEQQASSLEETASSMEELTSTVKHNADNARQANQLAASATSVAAKGGDVVSQVVDTMNSINDSSRKIVDIIAVIDGIAFQTNILALNAAVEAARAGEQGRGFAVVASEVRNLAQRSASAAKEIKALIDNSVGQVTIGNRLVGEAGTTMTEIVESVRRVSDIMGEISSATREQTEGIEQINQAVSQMDAVTQQNAALVEQAAAAAGSLQQQAEHLTAAVQVFKLHAEPAARPSLVRDGRKPALLAG</sequence>
<dbReference type="GO" id="GO:0007165">
    <property type="term" value="P:signal transduction"/>
    <property type="evidence" value="ECO:0007669"/>
    <property type="project" value="UniProtKB-KW"/>
</dbReference>
<evidence type="ECO:0000256" key="5">
    <source>
        <dbReference type="SAM" id="Phobius"/>
    </source>
</evidence>
<name>A0A845G8T1_9BURK</name>
<dbReference type="RefSeq" id="WP_161098116.1">
    <property type="nucleotide sequence ID" value="NZ_WWCW01000065.1"/>
</dbReference>
<dbReference type="Proteomes" id="UP000470302">
    <property type="component" value="Unassembled WGS sequence"/>
</dbReference>
<dbReference type="InterPro" id="IPR004089">
    <property type="entry name" value="MCPsignal_dom"/>
</dbReference>
<dbReference type="FunFam" id="1.10.287.950:FF:000001">
    <property type="entry name" value="Methyl-accepting chemotaxis sensory transducer"/>
    <property type="match status" value="1"/>
</dbReference>
<dbReference type="GO" id="GO:0005886">
    <property type="term" value="C:plasma membrane"/>
    <property type="evidence" value="ECO:0007669"/>
    <property type="project" value="TreeGrafter"/>
</dbReference>
<evidence type="ECO:0000259" key="6">
    <source>
        <dbReference type="PROSITE" id="PS50111"/>
    </source>
</evidence>
<evidence type="ECO:0000313" key="8">
    <source>
        <dbReference type="EMBL" id="MYM89158.1"/>
    </source>
</evidence>
<dbReference type="GO" id="GO:0006935">
    <property type="term" value="P:chemotaxis"/>
    <property type="evidence" value="ECO:0007669"/>
    <property type="project" value="InterPro"/>
</dbReference>
<dbReference type="InterPro" id="IPR024478">
    <property type="entry name" value="HlyB_4HB_MCP"/>
</dbReference>
<organism evidence="8 9">
    <name type="scientific">Duganella vulcania</name>
    <dbReference type="NCBI Taxonomy" id="2692166"/>
    <lineage>
        <taxon>Bacteria</taxon>
        <taxon>Pseudomonadati</taxon>
        <taxon>Pseudomonadota</taxon>
        <taxon>Betaproteobacteria</taxon>
        <taxon>Burkholderiales</taxon>
        <taxon>Oxalobacteraceae</taxon>
        <taxon>Telluria group</taxon>
        <taxon>Duganella</taxon>
    </lineage>
</organism>
<evidence type="ECO:0000256" key="2">
    <source>
        <dbReference type="ARBA" id="ARBA00022481"/>
    </source>
</evidence>
<comment type="similarity">
    <text evidence="3">Belongs to the methyl-accepting chemotaxis (MCP) protein family.</text>
</comment>
<dbReference type="InterPro" id="IPR003660">
    <property type="entry name" value="HAMP_dom"/>
</dbReference>
<dbReference type="Pfam" id="PF00672">
    <property type="entry name" value="HAMP"/>
    <property type="match status" value="1"/>
</dbReference>
<dbReference type="SUPFAM" id="SSF58104">
    <property type="entry name" value="Methyl-accepting chemotaxis protein (MCP) signaling domain"/>
    <property type="match status" value="1"/>
</dbReference>
<evidence type="ECO:0000256" key="3">
    <source>
        <dbReference type="ARBA" id="ARBA00029447"/>
    </source>
</evidence>
<dbReference type="InterPro" id="IPR004090">
    <property type="entry name" value="Chemotax_Me-accpt_rcpt"/>
</dbReference>
<gene>
    <name evidence="8" type="ORF">GTP91_18520</name>
</gene>
<comment type="subcellular location">
    <subcellularLocation>
        <location evidence="1">Membrane</location>
    </subcellularLocation>
</comment>
<evidence type="ECO:0000256" key="4">
    <source>
        <dbReference type="PROSITE-ProRule" id="PRU00284"/>
    </source>
</evidence>
<dbReference type="AlphaFoldDB" id="A0A845G8T1"/>
<dbReference type="EMBL" id="WWCW01000065">
    <property type="protein sequence ID" value="MYM89158.1"/>
    <property type="molecule type" value="Genomic_DNA"/>
</dbReference>
<dbReference type="InterPro" id="IPR051310">
    <property type="entry name" value="MCP_chemotaxis"/>
</dbReference>